<evidence type="ECO:0000256" key="2">
    <source>
        <dbReference type="ARBA" id="ARBA00022670"/>
    </source>
</evidence>
<dbReference type="STRING" id="402384.HM131_05035"/>
<feature type="domain" description="NlpC/P60" evidence="8">
    <location>
        <begin position="26"/>
        <end position="150"/>
    </location>
</feature>
<comment type="similarity">
    <text evidence="1">Belongs to the peptidase C40 family.</text>
</comment>
<gene>
    <name evidence="9" type="ORF">HM131_05035</name>
</gene>
<sequence length="334" mass="36642">MKRVTSVLVAFATVFLLFAPTSFAGQRIGDQVVDIAFDYSGSPYVYGGESPSGFDCSGFTQYVFGKVGIDLNRSSSGQWSNGHRVSRSELQKGDLLFFNYYDGGAIGHVGIYIGNNKMISAENPRDDITVASVAPDRYWGERMVGARRVIEEVAAESTDPEPLPTGEYHDVASSHWAADEIEYMSKQGIINGYDGDYFKPDNKVSRGEVAKMLSVSLDLGTSTSDQFSDTDGHWSEKYINAAAKAGYINGYEDGTYKPEQDITRQEIAALFDKAFGLSGSGSDFDDVSSEHWAYDSIQALAASGITTGYEDGTFKPWAETKRSEFAVFLYRALY</sequence>
<dbReference type="AlphaFoldDB" id="A0A1W6A0H2"/>
<evidence type="ECO:0000259" key="7">
    <source>
        <dbReference type="PROSITE" id="PS51272"/>
    </source>
</evidence>
<dbReference type="Proteomes" id="UP000192527">
    <property type="component" value="Chromosome"/>
</dbReference>
<evidence type="ECO:0000256" key="5">
    <source>
        <dbReference type="ARBA" id="ARBA00022807"/>
    </source>
</evidence>
<keyword evidence="10" id="KW-1185">Reference proteome</keyword>
<dbReference type="PANTHER" id="PTHR47053">
    <property type="entry name" value="MUREIN DD-ENDOPEPTIDASE MEPH-RELATED"/>
    <property type="match status" value="1"/>
</dbReference>
<dbReference type="GO" id="GO:0008234">
    <property type="term" value="F:cysteine-type peptidase activity"/>
    <property type="evidence" value="ECO:0007669"/>
    <property type="project" value="UniProtKB-KW"/>
</dbReference>
<evidence type="ECO:0000259" key="8">
    <source>
        <dbReference type="PROSITE" id="PS51935"/>
    </source>
</evidence>
<feature type="domain" description="SLH" evidence="7">
    <location>
        <begin position="280"/>
        <end position="334"/>
    </location>
</feature>
<keyword evidence="2" id="KW-0645">Protease</keyword>
<evidence type="ECO:0000313" key="9">
    <source>
        <dbReference type="EMBL" id="ARI79116.1"/>
    </source>
</evidence>
<dbReference type="SUPFAM" id="SSF54001">
    <property type="entry name" value="Cysteine proteinases"/>
    <property type="match status" value="1"/>
</dbReference>
<evidence type="ECO:0000256" key="6">
    <source>
        <dbReference type="SAM" id="SignalP"/>
    </source>
</evidence>
<evidence type="ECO:0000256" key="3">
    <source>
        <dbReference type="ARBA" id="ARBA00022729"/>
    </source>
</evidence>
<feature type="chain" id="PRO_5013320690" description="Hydrolase Nlp/P60" evidence="6">
    <location>
        <begin position="25"/>
        <end position="334"/>
    </location>
</feature>
<dbReference type="PROSITE" id="PS51272">
    <property type="entry name" value="SLH"/>
    <property type="match status" value="3"/>
</dbReference>
<feature type="domain" description="SLH" evidence="7">
    <location>
        <begin position="164"/>
        <end position="221"/>
    </location>
</feature>
<reference evidence="9 10" key="1">
    <citation type="submission" date="2017-04" db="EMBL/GenBank/DDBJ databases">
        <title>The whole genome sequencing and assembly of Halobacillus mangrovi strain.</title>
        <authorList>
            <person name="Lee S.-J."/>
            <person name="Park M.-K."/>
            <person name="Kim J.-Y."/>
            <person name="Lee Y.-J."/>
            <person name="Yi H."/>
            <person name="Bahn Y.-S."/>
            <person name="Kim J.F."/>
            <person name="Lee D.-W."/>
        </authorList>
    </citation>
    <scope>NUCLEOTIDE SEQUENCE [LARGE SCALE GENOMIC DNA]</scope>
    <source>
        <strain evidence="9 10">KTB 131</strain>
    </source>
</reference>
<dbReference type="PROSITE" id="PS51935">
    <property type="entry name" value="NLPC_P60"/>
    <property type="match status" value="1"/>
</dbReference>
<dbReference type="EMBL" id="CP020772">
    <property type="protein sequence ID" value="ARI79116.1"/>
    <property type="molecule type" value="Genomic_DNA"/>
</dbReference>
<keyword evidence="4" id="KW-0378">Hydrolase</keyword>
<evidence type="ECO:0008006" key="11">
    <source>
        <dbReference type="Google" id="ProtNLM"/>
    </source>
</evidence>
<keyword evidence="5" id="KW-0788">Thiol protease</keyword>
<dbReference type="InterPro" id="IPR051202">
    <property type="entry name" value="Peptidase_C40"/>
</dbReference>
<dbReference type="KEGG" id="hmn:HM131_05035"/>
<organism evidence="9 10">
    <name type="scientific">Halobacillus mangrovi</name>
    <dbReference type="NCBI Taxonomy" id="402384"/>
    <lineage>
        <taxon>Bacteria</taxon>
        <taxon>Bacillati</taxon>
        <taxon>Bacillota</taxon>
        <taxon>Bacilli</taxon>
        <taxon>Bacillales</taxon>
        <taxon>Bacillaceae</taxon>
        <taxon>Halobacillus</taxon>
    </lineage>
</organism>
<protein>
    <recommendedName>
        <fullName evidence="11">Hydrolase Nlp/P60</fullName>
    </recommendedName>
</protein>
<dbReference type="GO" id="GO:0006508">
    <property type="term" value="P:proteolysis"/>
    <property type="evidence" value="ECO:0007669"/>
    <property type="project" value="UniProtKB-KW"/>
</dbReference>
<evidence type="ECO:0000256" key="1">
    <source>
        <dbReference type="ARBA" id="ARBA00007074"/>
    </source>
</evidence>
<dbReference type="OrthoDB" id="9813368at2"/>
<dbReference type="Pfam" id="PF00395">
    <property type="entry name" value="SLH"/>
    <property type="match status" value="3"/>
</dbReference>
<dbReference type="InterPro" id="IPR001119">
    <property type="entry name" value="SLH_dom"/>
</dbReference>
<accession>A0A1W6A0H2</accession>
<keyword evidence="3 6" id="KW-0732">Signal</keyword>
<evidence type="ECO:0000313" key="10">
    <source>
        <dbReference type="Proteomes" id="UP000192527"/>
    </source>
</evidence>
<feature type="signal peptide" evidence="6">
    <location>
        <begin position="1"/>
        <end position="24"/>
    </location>
</feature>
<dbReference type="InterPro" id="IPR038765">
    <property type="entry name" value="Papain-like_cys_pep_sf"/>
</dbReference>
<dbReference type="PANTHER" id="PTHR47053:SF1">
    <property type="entry name" value="MUREIN DD-ENDOPEPTIDASE MEPH-RELATED"/>
    <property type="match status" value="1"/>
</dbReference>
<feature type="domain" description="SLH" evidence="7">
    <location>
        <begin position="222"/>
        <end position="279"/>
    </location>
</feature>
<evidence type="ECO:0000256" key="4">
    <source>
        <dbReference type="ARBA" id="ARBA00022801"/>
    </source>
</evidence>
<dbReference type="Gene3D" id="3.90.1720.10">
    <property type="entry name" value="endopeptidase domain like (from Nostoc punctiforme)"/>
    <property type="match status" value="1"/>
</dbReference>
<dbReference type="Pfam" id="PF00877">
    <property type="entry name" value="NLPC_P60"/>
    <property type="match status" value="1"/>
</dbReference>
<dbReference type="RefSeq" id="WP_085031805.1">
    <property type="nucleotide sequence ID" value="NZ_CP020772.1"/>
</dbReference>
<name>A0A1W6A0H2_9BACI</name>
<dbReference type="InterPro" id="IPR000064">
    <property type="entry name" value="NLP_P60_dom"/>
</dbReference>
<proteinExistence type="inferred from homology"/>